<dbReference type="EMBL" id="WIGN01000110">
    <property type="protein sequence ID" value="KAF6808886.1"/>
    <property type="molecule type" value="Genomic_DNA"/>
</dbReference>
<dbReference type="AlphaFoldDB" id="A0A8H6JA31"/>
<sequence>MGLLMAPSWSNSSSWTGVRRLIACHCRNIALPLLLGSGRVVASVCPLCVLVSKTISADQAGQAPRHAPKRAQRGLGPEGALNKSAGPYLLELSSWEGKEPRRHIQPRVDVARGREAVDIEVLDVVRSFFS</sequence>
<comment type="caution">
    <text evidence="2">The sequence shown here is derived from an EMBL/GenBank/DDBJ whole genome shotgun (WGS) entry which is preliminary data.</text>
</comment>
<evidence type="ECO:0000313" key="3">
    <source>
        <dbReference type="Proteomes" id="UP000652219"/>
    </source>
</evidence>
<protein>
    <submittedName>
        <fullName evidence="2">Uncharacterized protein</fullName>
    </submittedName>
</protein>
<name>A0A8H6JA31_9PEZI</name>
<keyword evidence="3" id="KW-1185">Reference proteome</keyword>
<reference evidence="2 3" key="1">
    <citation type="journal article" date="2020" name="Phytopathology">
        <title>Genome Sequence Resources of Colletotrichum truncatum, C. plurivorum, C. musicola, and C. sojae: Four Species Pathogenic to Soybean (Glycine max).</title>
        <authorList>
            <person name="Rogerio F."/>
            <person name="Boufleur T.R."/>
            <person name="Ciampi-Guillardi M."/>
            <person name="Sukno S.A."/>
            <person name="Thon M.R."/>
            <person name="Massola Junior N.S."/>
            <person name="Baroncelli R."/>
        </authorList>
    </citation>
    <scope>NUCLEOTIDE SEQUENCE [LARGE SCALE GENOMIC DNA]</scope>
    <source>
        <strain evidence="2 3">LFN0009</strain>
    </source>
</reference>
<gene>
    <name evidence="2" type="ORF">CSOJ01_07248</name>
</gene>
<evidence type="ECO:0000256" key="1">
    <source>
        <dbReference type="SAM" id="MobiDB-lite"/>
    </source>
</evidence>
<feature type="region of interest" description="Disordered" evidence="1">
    <location>
        <begin position="57"/>
        <end position="83"/>
    </location>
</feature>
<dbReference type="Proteomes" id="UP000652219">
    <property type="component" value="Unassembled WGS sequence"/>
</dbReference>
<proteinExistence type="predicted"/>
<accession>A0A8H6JA31</accession>
<organism evidence="2 3">
    <name type="scientific">Colletotrichum sojae</name>
    <dbReference type="NCBI Taxonomy" id="2175907"/>
    <lineage>
        <taxon>Eukaryota</taxon>
        <taxon>Fungi</taxon>
        <taxon>Dikarya</taxon>
        <taxon>Ascomycota</taxon>
        <taxon>Pezizomycotina</taxon>
        <taxon>Sordariomycetes</taxon>
        <taxon>Hypocreomycetidae</taxon>
        <taxon>Glomerellales</taxon>
        <taxon>Glomerellaceae</taxon>
        <taxon>Colletotrichum</taxon>
        <taxon>Colletotrichum orchidearum species complex</taxon>
    </lineage>
</organism>
<evidence type="ECO:0000313" key="2">
    <source>
        <dbReference type="EMBL" id="KAF6808886.1"/>
    </source>
</evidence>